<protein>
    <submittedName>
        <fullName evidence="1">Uncharacterized protein</fullName>
    </submittedName>
</protein>
<evidence type="ECO:0000313" key="2">
    <source>
        <dbReference type="Proteomes" id="UP000784294"/>
    </source>
</evidence>
<dbReference type="AlphaFoldDB" id="A0A3S5ACI3"/>
<sequence length="237" mass="25860">MADGHCLAACPSGWFFSAPLPLPSLSSQNSITIPNDLSPTYRCLPCPAGCTSCRIDGKMVGDISISHSNESHQFFCLTCEPGLKLYNGNCILDCSSNFKAFLFLALCTSSIQAKIHNITCLICDGSCRGCSLAPDRCLACLHDTPFILPQLIGQHKSRPDPDMQPSLSLSSQTQQSDVKIFEIPSQLRMTMQCVKRCPLGYREAVYRVAFYDQPICLPCPPACASCRLVCYAIEAIC</sequence>
<name>A0A3S5ACI3_9PLAT</name>
<organism evidence="1 2">
    <name type="scientific">Protopolystoma xenopodis</name>
    <dbReference type="NCBI Taxonomy" id="117903"/>
    <lineage>
        <taxon>Eukaryota</taxon>
        <taxon>Metazoa</taxon>
        <taxon>Spiralia</taxon>
        <taxon>Lophotrochozoa</taxon>
        <taxon>Platyhelminthes</taxon>
        <taxon>Monogenea</taxon>
        <taxon>Polyopisthocotylea</taxon>
        <taxon>Polystomatidea</taxon>
        <taxon>Polystomatidae</taxon>
        <taxon>Protopolystoma</taxon>
    </lineage>
</organism>
<dbReference type="Proteomes" id="UP000784294">
    <property type="component" value="Unassembled WGS sequence"/>
</dbReference>
<keyword evidence="2" id="KW-1185">Reference proteome</keyword>
<comment type="caution">
    <text evidence="1">The sequence shown here is derived from an EMBL/GenBank/DDBJ whole genome shotgun (WGS) entry which is preliminary data.</text>
</comment>
<gene>
    <name evidence="1" type="ORF">PXEA_LOCUS19051</name>
</gene>
<dbReference type="InterPro" id="IPR009030">
    <property type="entry name" value="Growth_fac_rcpt_cys_sf"/>
</dbReference>
<evidence type="ECO:0000313" key="1">
    <source>
        <dbReference type="EMBL" id="VEL25611.1"/>
    </source>
</evidence>
<dbReference type="SUPFAM" id="SSF57184">
    <property type="entry name" value="Growth factor receptor domain"/>
    <property type="match status" value="2"/>
</dbReference>
<proteinExistence type="predicted"/>
<dbReference type="Gene3D" id="2.10.220.10">
    <property type="entry name" value="Hormone Receptor, Insulin-like Growth Factor Receptor 1, Chain A, domain 2"/>
    <property type="match status" value="1"/>
</dbReference>
<accession>A0A3S5ACI3</accession>
<dbReference type="SMART" id="SM00261">
    <property type="entry name" value="FU"/>
    <property type="match status" value="2"/>
</dbReference>
<reference evidence="1" key="1">
    <citation type="submission" date="2018-11" db="EMBL/GenBank/DDBJ databases">
        <authorList>
            <consortium name="Pathogen Informatics"/>
        </authorList>
    </citation>
    <scope>NUCLEOTIDE SEQUENCE</scope>
</reference>
<dbReference type="InterPro" id="IPR006212">
    <property type="entry name" value="Furin_repeat"/>
</dbReference>
<dbReference type="EMBL" id="CAAALY010075117">
    <property type="protein sequence ID" value="VEL25611.1"/>
    <property type="molecule type" value="Genomic_DNA"/>
</dbReference>